<dbReference type="PANTHER" id="PTHR10855:SF2">
    <property type="entry name" value="COP9 SIGNALOSOME COMPLEX SUBUNIT 4"/>
    <property type="match status" value="1"/>
</dbReference>
<dbReference type="InterPro" id="IPR040134">
    <property type="entry name" value="PSMD12/CSN4"/>
</dbReference>
<keyword evidence="10" id="KW-1185">Reference proteome</keyword>
<dbReference type="Pfam" id="PF01399">
    <property type="entry name" value="PCI"/>
    <property type="match status" value="1"/>
</dbReference>
<accession>A0A8H7ZSY3</accession>
<evidence type="ECO:0000256" key="7">
    <source>
        <dbReference type="ARBA" id="ARBA00023242"/>
    </source>
</evidence>
<dbReference type="GO" id="GO:0005829">
    <property type="term" value="C:cytosol"/>
    <property type="evidence" value="ECO:0007669"/>
    <property type="project" value="TreeGrafter"/>
</dbReference>
<evidence type="ECO:0000313" key="10">
    <source>
        <dbReference type="Proteomes" id="UP000673691"/>
    </source>
</evidence>
<evidence type="ECO:0000256" key="2">
    <source>
        <dbReference type="ARBA" id="ARBA00004496"/>
    </source>
</evidence>
<dbReference type="InterPro" id="IPR000717">
    <property type="entry name" value="PCI_dom"/>
</dbReference>
<evidence type="ECO:0000256" key="1">
    <source>
        <dbReference type="ARBA" id="ARBA00004123"/>
    </source>
</evidence>
<dbReference type="PROSITE" id="PS50250">
    <property type="entry name" value="PCI"/>
    <property type="match status" value="1"/>
</dbReference>
<dbReference type="PANTHER" id="PTHR10855">
    <property type="entry name" value="26S PROTEASOME NON-ATPASE REGULATORY SUBUNIT 12/COP9 SIGNALOSOME COMPLEX SUBUNIT 4"/>
    <property type="match status" value="1"/>
</dbReference>
<proteinExistence type="inferred from homology"/>
<dbReference type="OrthoDB" id="295656at2759"/>
<comment type="subcellular location">
    <subcellularLocation>
        <location evidence="2">Cytoplasm</location>
    </subcellularLocation>
    <subcellularLocation>
        <location evidence="1">Nucleus</location>
    </subcellularLocation>
</comment>
<dbReference type="SUPFAM" id="SSF46785">
    <property type="entry name" value="Winged helix' DNA-binding domain"/>
    <property type="match status" value="1"/>
</dbReference>
<dbReference type="EMBL" id="JAEFCI010007493">
    <property type="protein sequence ID" value="KAG5459028.1"/>
    <property type="molecule type" value="Genomic_DNA"/>
</dbReference>
<keyword evidence="6" id="KW-0736">Signalosome</keyword>
<evidence type="ECO:0000256" key="4">
    <source>
        <dbReference type="ARBA" id="ARBA00014881"/>
    </source>
</evidence>
<comment type="similarity">
    <text evidence="3">Belongs to the CSN4 family.</text>
</comment>
<evidence type="ECO:0000256" key="6">
    <source>
        <dbReference type="ARBA" id="ARBA00022790"/>
    </source>
</evidence>
<feature type="domain" description="PCI" evidence="8">
    <location>
        <begin position="212"/>
        <end position="379"/>
    </location>
</feature>
<dbReference type="GO" id="GO:0008180">
    <property type="term" value="C:COP9 signalosome"/>
    <property type="evidence" value="ECO:0007669"/>
    <property type="project" value="UniProtKB-KW"/>
</dbReference>
<dbReference type="InterPro" id="IPR036390">
    <property type="entry name" value="WH_DNA-bd_sf"/>
</dbReference>
<keyword evidence="5" id="KW-0963">Cytoplasm</keyword>
<comment type="caution">
    <text evidence="9">The sequence shown here is derived from an EMBL/GenBank/DDBJ whole genome shotgun (WGS) entry which is preliminary data.</text>
</comment>
<sequence length="424" mass="46513">MDVQAELARHAQAGNQKDRSEAYRQLLAGIIAENTKGQDQAKLSADLAAFVSAAVQDDVGLVTSRQLLHSFVQAVEDLPSAVRREAYQTTLQKLQARAVSFEEQGAQTAKPGGTVIAGGCNFVSATFEAAETNAEYVGERVHEEQEEWTEAAKALQGIPLDSGHRIVRLLLEDEDAVGAESYLNRAALLIPECKDLATNLSFKLSQAKILDYKRKFLDASSKYLELSYASEIDKEDKVQTQAVTCAVLAGAGPPRSRMLAILYKDERVAQLPHFSILEKMYLDRVLRPMEVTTFASMLLPHQVARLPGGTTVLDRAVMEHNLLSASKFYRNITFEELGALLDITPEQAEAVASKMIEQGRMSGMIDQIERLISFQCGPAGGGVQSGQWDAQIQVRAEVILLQFRRLEDSDALILARGFAIMSSP</sequence>
<dbReference type="InterPro" id="IPR036388">
    <property type="entry name" value="WH-like_DNA-bd_sf"/>
</dbReference>
<dbReference type="Gene3D" id="1.10.10.10">
    <property type="entry name" value="Winged helix-like DNA-binding domain superfamily/Winged helix DNA-binding domain"/>
    <property type="match status" value="1"/>
</dbReference>
<evidence type="ECO:0000256" key="5">
    <source>
        <dbReference type="ARBA" id="ARBA00022490"/>
    </source>
</evidence>
<reference evidence="9 10" key="1">
    <citation type="journal article" name="Sci. Rep.">
        <title>Genome-scale phylogenetic analyses confirm Olpidium as the closest living zoosporic fungus to the non-flagellated, terrestrial fungi.</title>
        <authorList>
            <person name="Chang Y."/>
            <person name="Rochon D."/>
            <person name="Sekimoto S."/>
            <person name="Wang Y."/>
            <person name="Chovatia M."/>
            <person name="Sandor L."/>
            <person name="Salamov A."/>
            <person name="Grigoriev I.V."/>
            <person name="Stajich J.E."/>
            <person name="Spatafora J.W."/>
        </authorList>
    </citation>
    <scope>NUCLEOTIDE SEQUENCE [LARGE SCALE GENOMIC DNA]</scope>
    <source>
        <strain evidence="9">S191</strain>
    </source>
</reference>
<keyword evidence="7" id="KW-0539">Nucleus</keyword>
<dbReference type="InterPro" id="IPR054559">
    <property type="entry name" value="PSMD12-CSN4-like_N"/>
</dbReference>
<organism evidence="9 10">
    <name type="scientific">Olpidium bornovanus</name>
    <dbReference type="NCBI Taxonomy" id="278681"/>
    <lineage>
        <taxon>Eukaryota</taxon>
        <taxon>Fungi</taxon>
        <taxon>Fungi incertae sedis</taxon>
        <taxon>Olpidiomycota</taxon>
        <taxon>Olpidiomycotina</taxon>
        <taxon>Olpidiomycetes</taxon>
        <taxon>Olpidiales</taxon>
        <taxon>Olpidiaceae</taxon>
        <taxon>Olpidium</taxon>
    </lineage>
</organism>
<evidence type="ECO:0000313" key="9">
    <source>
        <dbReference type="EMBL" id="KAG5459028.1"/>
    </source>
</evidence>
<dbReference type="SMART" id="SM00088">
    <property type="entry name" value="PINT"/>
    <property type="match status" value="1"/>
</dbReference>
<evidence type="ECO:0000259" key="8">
    <source>
        <dbReference type="PROSITE" id="PS50250"/>
    </source>
</evidence>
<dbReference type="Proteomes" id="UP000673691">
    <property type="component" value="Unassembled WGS sequence"/>
</dbReference>
<name>A0A8H7ZSY3_9FUNG</name>
<protein>
    <recommendedName>
        <fullName evidence="4">COP9 signalosome complex subunit 4</fullName>
    </recommendedName>
</protein>
<dbReference type="AlphaFoldDB" id="A0A8H7ZSY3"/>
<dbReference type="Pfam" id="PF22241">
    <property type="entry name" value="PSMD12-CSN4_N"/>
    <property type="match status" value="1"/>
</dbReference>
<gene>
    <name evidence="9" type="ORF">BJ554DRAFT_637</name>
</gene>
<evidence type="ECO:0000256" key="3">
    <source>
        <dbReference type="ARBA" id="ARBA00010417"/>
    </source>
</evidence>